<dbReference type="EMBL" id="JAKFFV010000001">
    <property type="protein sequence ID" value="MCF2496685.1"/>
    <property type="molecule type" value="Genomic_DNA"/>
</dbReference>
<accession>A0A9X1Q880</accession>
<comment type="caution">
    <text evidence="1">The sequence shown here is derived from an EMBL/GenBank/DDBJ whole genome shotgun (WGS) entry which is preliminary data.</text>
</comment>
<name>A0A9X1Q880_9BACT</name>
<organism evidence="1 2">
    <name type="scientific">Dyadobacter chenhuakuii</name>
    <dbReference type="NCBI Taxonomy" id="2909339"/>
    <lineage>
        <taxon>Bacteria</taxon>
        <taxon>Pseudomonadati</taxon>
        <taxon>Bacteroidota</taxon>
        <taxon>Cytophagia</taxon>
        <taxon>Cytophagales</taxon>
        <taxon>Spirosomataceae</taxon>
        <taxon>Dyadobacter</taxon>
    </lineage>
</organism>
<gene>
    <name evidence="1" type="ORF">L0661_00100</name>
</gene>
<evidence type="ECO:0000313" key="1">
    <source>
        <dbReference type="EMBL" id="MCF2496685.1"/>
    </source>
</evidence>
<dbReference type="RefSeq" id="WP_235176344.1">
    <property type="nucleotide sequence ID" value="NZ_JAKFFV010000001.1"/>
</dbReference>
<reference evidence="1" key="1">
    <citation type="submission" date="2022-01" db="EMBL/GenBank/DDBJ databases">
        <title>Novel species in genus Dyadobacter.</title>
        <authorList>
            <person name="Ma C."/>
        </authorList>
    </citation>
    <scope>NUCLEOTIDE SEQUENCE</scope>
    <source>
        <strain evidence="1">CY357</strain>
    </source>
</reference>
<evidence type="ECO:0000313" key="2">
    <source>
        <dbReference type="Proteomes" id="UP001139411"/>
    </source>
</evidence>
<proteinExistence type="predicted"/>
<dbReference type="Proteomes" id="UP001139411">
    <property type="component" value="Unassembled WGS sequence"/>
</dbReference>
<dbReference type="AlphaFoldDB" id="A0A9X1Q880"/>
<sequence>MVERERVKNKGEWYLSIIIAHCARNMVCLLSNKKAATYPYKDDRFIKAKNKLCVCF</sequence>
<protein>
    <submittedName>
        <fullName evidence="1">Uncharacterized protein</fullName>
    </submittedName>
</protein>